<dbReference type="Gene3D" id="2.60.40.1260">
    <property type="entry name" value="Lamin Tail domain"/>
    <property type="match status" value="2"/>
</dbReference>
<evidence type="ECO:0000313" key="5">
    <source>
        <dbReference type="WBParaSite" id="GPUH_0001282001-mRNA-1"/>
    </source>
</evidence>
<feature type="domain" description="LTD" evidence="2">
    <location>
        <begin position="20"/>
        <end position="118"/>
    </location>
</feature>
<dbReference type="Pfam" id="PF00932">
    <property type="entry name" value="LTD"/>
    <property type="match status" value="1"/>
</dbReference>
<dbReference type="GO" id="GO:0090435">
    <property type="term" value="P:protein localization to nuclear envelope"/>
    <property type="evidence" value="ECO:0007669"/>
    <property type="project" value="TreeGrafter"/>
</dbReference>
<accession>A0A183DVR5</accession>
<dbReference type="GO" id="GO:0051664">
    <property type="term" value="P:nuclear pore localization"/>
    <property type="evidence" value="ECO:0007669"/>
    <property type="project" value="TreeGrafter"/>
</dbReference>
<sequence length="228" mass="26104">MSSIRTPYESLRVLKGETASRTSFQRSAKGNVSIQDAAPDGKYIVLENTHRSKEEAVGEWKLKRKIDGKREIVYTLPRDFILRPGKSVKYLEWNIEDFYLRFTRYFRSESLRVLKGETASRTSFQRSAKGNVSIQDAAPDGKYIVLENTHRSKEEAVGEWKLKRKIDGKREIVYTLPRDFILRPGKSVKIWARGQGVHSPPDQLVYDAEDSFGAGSNVQTILFNKEGE</sequence>
<dbReference type="EMBL" id="UYRT01079622">
    <property type="protein sequence ID" value="VDN21070.1"/>
    <property type="molecule type" value="Genomic_DNA"/>
</dbReference>
<dbReference type="PANTHER" id="PTHR45721:SF12">
    <property type="entry name" value="INTERMEDIATE FILAMENT PROTEIN IFA-1"/>
    <property type="match status" value="1"/>
</dbReference>
<dbReference type="GO" id="GO:0005652">
    <property type="term" value="C:nuclear lamina"/>
    <property type="evidence" value="ECO:0007669"/>
    <property type="project" value="TreeGrafter"/>
</dbReference>
<keyword evidence="4" id="KW-1185">Reference proteome</keyword>
<dbReference type="GO" id="GO:0006998">
    <property type="term" value="P:nuclear envelope organization"/>
    <property type="evidence" value="ECO:0007669"/>
    <property type="project" value="TreeGrafter"/>
</dbReference>
<protein>
    <submittedName>
        <fullName evidence="5">LTD domain-containing protein</fullName>
    </submittedName>
</protein>
<evidence type="ECO:0000313" key="3">
    <source>
        <dbReference type="EMBL" id="VDN21070.1"/>
    </source>
</evidence>
<keyword evidence="1" id="KW-0175">Coiled coil</keyword>
<dbReference type="WBParaSite" id="GPUH_0001282001-mRNA-1">
    <property type="protein sequence ID" value="GPUH_0001282001-mRNA-1"/>
    <property type="gene ID" value="GPUH_0001282001"/>
</dbReference>
<dbReference type="InterPro" id="IPR036415">
    <property type="entry name" value="Lamin_tail_dom_sf"/>
</dbReference>
<dbReference type="AlphaFoldDB" id="A0A183DVR5"/>
<dbReference type="PROSITE" id="PS51841">
    <property type="entry name" value="LTD"/>
    <property type="match status" value="2"/>
</dbReference>
<evidence type="ECO:0000313" key="4">
    <source>
        <dbReference type="Proteomes" id="UP000271098"/>
    </source>
</evidence>
<reference evidence="3 4" key="2">
    <citation type="submission" date="2018-11" db="EMBL/GenBank/DDBJ databases">
        <authorList>
            <consortium name="Pathogen Informatics"/>
        </authorList>
    </citation>
    <scope>NUCLEOTIDE SEQUENCE [LARGE SCALE GENOMIC DNA]</scope>
</reference>
<dbReference type="GO" id="GO:0031507">
    <property type="term" value="P:heterochromatin formation"/>
    <property type="evidence" value="ECO:0007669"/>
    <property type="project" value="TreeGrafter"/>
</dbReference>
<dbReference type="OrthoDB" id="10031302at2759"/>
<evidence type="ECO:0000256" key="1">
    <source>
        <dbReference type="ARBA" id="ARBA00023054"/>
    </source>
</evidence>
<proteinExistence type="predicted"/>
<dbReference type="Proteomes" id="UP000271098">
    <property type="component" value="Unassembled WGS sequence"/>
</dbReference>
<dbReference type="PANTHER" id="PTHR45721">
    <property type="entry name" value="LAMIN DM0-RELATED"/>
    <property type="match status" value="1"/>
</dbReference>
<dbReference type="GO" id="GO:0005882">
    <property type="term" value="C:intermediate filament"/>
    <property type="evidence" value="ECO:0007669"/>
    <property type="project" value="UniProtKB-ARBA"/>
</dbReference>
<dbReference type="InterPro" id="IPR001322">
    <property type="entry name" value="Lamin_tail_dom"/>
</dbReference>
<evidence type="ECO:0000259" key="2">
    <source>
        <dbReference type="PROSITE" id="PS51841"/>
    </source>
</evidence>
<gene>
    <name evidence="3" type="ORF">GPUH_LOCUS12807</name>
</gene>
<feature type="domain" description="LTD" evidence="2">
    <location>
        <begin position="120"/>
        <end position="228"/>
    </location>
</feature>
<dbReference type="FunFam" id="2.60.40.1260:FF:000003">
    <property type="entry name" value="Intermediate filament protein A"/>
    <property type="match status" value="1"/>
</dbReference>
<dbReference type="GO" id="GO:0005200">
    <property type="term" value="F:structural constituent of cytoskeleton"/>
    <property type="evidence" value="ECO:0007669"/>
    <property type="project" value="TreeGrafter"/>
</dbReference>
<dbReference type="GO" id="GO:0007097">
    <property type="term" value="P:nuclear migration"/>
    <property type="evidence" value="ECO:0007669"/>
    <property type="project" value="TreeGrafter"/>
</dbReference>
<dbReference type="SUPFAM" id="SSF74853">
    <property type="entry name" value="Lamin A/C globular tail domain"/>
    <property type="match status" value="2"/>
</dbReference>
<reference evidence="5" key="1">
    <citation type="submission" date="2016-06" db="UniProtKB">
        <authorList>
            <consortium name="WormBaseParasite"/>
        </authorList>
    </citation>
    <scope>IDENTIFICATION</scope>
</reference>
<name>A0A183DVR5_9BILA</name>
<organism evidence="5">
    <name type="scientific">Gongylonema pulchrum</name>
    <dbReference type="NCBI Taxonomy" id="637853"/>
    <lineage>
        <taxon>Eukaryota</taxon>
        <taxon>Metazoa</taxon>
        <taxon>Ecdysozoa</taxon>
        <taxon>Nematoda</taxon>
        <taxon>Chromadorea</taxon>
        <taxon>Rhabditida</taxon>
        <taxon>Spirurina</taxon>
        <taxon>Spiruromorpha</taxon>
        <taxon>Spiruroidea</taxon>
        <taxon>Gongylonematidae</taxon>
        <taxon>Gongylonema</taxon>
    </lineage>
</organism>